<evidence type="ECO:0000256" key="1">
    <source>
        <dbReference type="SAM" id="SignalP"/>
    </source>
</evidence>
<sequence>MKILLTIILLLFTKTLLAQSSKQTIEVHYNLYATDFDNQEYLYQTNQINIKQTRKINQLLTELKNTKSITQIFRETKIDTILIKENPERLIKFFKSKNIGWNTKQVNFISKKLGQIEIYQKYFECYLELGCCVYMHQRYRDEYVIKVFENGTLTNTFTSRKSLPNTKKTPWTDSFDLKNYNQNIDKLLFEIIDTKKQFQELMAGNELTKYLVTKIIDYHNPTLYELSAFDYFKELDELKSDFEILNIGEVYGRGRYIWNEPKTYYARLKNNLMMPQVNIMFLATKEGKSIYSRDSIKSDYKDIINRVQKVEFLMNNISQNQSVKLDIYYFNNKPINDYNIDNFNKNPEQWIKHDIFLERIKRYNNVEPKPTYANEDAIRVSKQLYCGCNFRFEKDFAQKAILIELKNQENKENSIWYLLPDNTVLLYIMQGEKVLEYNYTEFGKSRGLQYPCILFDSKGYIIDRK</sequence>
<keyword evidence="1" id="KW-0732">Signal</keyword>
<dbReference type="EMBL" id="JBCGDO010000016">
    <property type="protein sequence ID" value="MEM0543273.1"/>
    <property type="molecule type" value="Genomic_DNA"/>
</dbReference>
<name>A0ABU9NBC4_9FLAO</name>
<proteinExistence type="predicted"/>
<feature type="chain" id="PRO_5047496709" evidence="1">
    <location>
        <begin position="19"/>
        <end position="465"/>
    </location>
</feature>
<keyword evidence="3" id="KW-1185">Reference proteome</keyword>
<dbReference type="Proteomes" id="UP001460072">
    <property type="component" value="Unassembled WGS sequence"/>
</dbReference>
<organism evidence="2 3">
    <name type="scientific">Flavobacterium aureirubrum</name>
    <dbReference type="NCBI Taxonomy" id="3133147"/>
    <lineage>
        <taxon>Bacteria</taxon>
        <taxon>Pseudomonadati</taxon>
        <taxon>Bacteroidota</taxon>
        <taxon>Flavobacteriia</taxon>
        <taxon>Flavobacteriales</taxon>
        <taxon>Flavobacteriaceae</taxon>
        <taxon>Flavobacterium</taxon>
    </lineage>
</organism>
<comment type="caution">
    <text evidence="2">The sequence shown here is derived from an EMBL/GenBank/DDBJ whole genome shotgun (WGS) entry which is preliminary data.</text>
</comment>
<reference evidence="2 3" key="1">
    <citation type="submission" date="2024-03" db="EMBL/GenBank/DDBJ databases">
        <title>Two novel species of the genus Flavobacterium exhibiting potentially degradation of complex polysaccharides.</title>
        <authorList>
            <person name="Lian X."/>
        </authorList>
    </citation>
    <scope>NUCLEOTIDE SEQUENCE [LARGE SCALE GENOMIC DNA]</scope>
    <source>
        <strain evidence="3">j3</strain>
    </source>
</reference>
<evidence type="ECO:0000313" key="2">
    <source>
        <dbReference type="EMBL" id="MEM0543273.1"/>
    </source>
</evidence>
<protein>
    <submittedName>
        <fullName evidence="2">Uncharacterized protein</fullName>
    </submittedName>
</protein>
<gene>
    <name evidence="2" type="ORF">WFZ85_11650</name>
</gene>
<feature type="signal peptide" evidence="1">
    <location>
        <begin position="1"/>
        <end position="18"/>
    </location>
</feature>
<accession>A0ABU9NBC4</accession>
<evidence type="ECO:0000313" key="3">
    <source>
        <dbReference type="Proteomes" id="UP001460072"/>
    </source>
</evidence>
<dbReference type="RefSeq" id="WP_342696470.1">
    <property type="nucleotide sequence ID" value="NZ_JBCGDO010000016.1"/>
</dbReference>